<accession>B4KB17</accession>
<organism evidence="3 4">
    <name type="scientific">Drosophila mojavensis</name>
    <name type="common">Fruit fly</name>
    <dbReference type="NCBI Taxonomy" id="7230"/>
    <lineage>
        <taxon>Eukaryota</taxon>
        <taxon>Metazoa</taxon>
        <taxon>Ecdysozoa</taxon>
        <taxon>Arthropoda</taxon>
        <taxon>Hexapoda</taxon>
        <taxon>Insecta</taxon>
        <taxon>Pterygota</taxon>
        <taxon>Neoptera</taxon>
        <taxon>Endopterygota</taxon>
        <taxon>Diptera</taxon>
        <taxon>Brachycera</taxon>
        <taxon>Muscomorpha</taxon>
        <taxon>Ephydroidea</taxon>
        <taxon>Drosophilidae</taxon>
        <taxon>Drosophila</taxon>
    </lineage>
</organism>
<dbReference type="Pfam" id="PF07898">
    <property type="entry name" value="DUF1676"/>
    <property type="match status" value="1"/>
</dbReference>
<feature type="signal peptide" evidence="2">
    <location>
        <begin position="1"/>
        <end position="24"/>
    </location>
</feature>
<dbReference type="InterPro" id="IPR012464">
    <property type="entry name" value="DUF1676"/>
</dbReference>
<evidence type="ECO:0000313" key="4">
    <source>
        <dbReference type="Proteomes" id="UP000009192"/>
    </source>
</evidence>
<dbReference type="eggNOG" id="ENOG502S5ZF">
    <property type="taxonomic scope" value="Eukaryota"/>
</dbReference>
<reference evidence="3 4" key="1">
    <citation type="journal article" date="2007" name="Nature">
        <title>Evolution of genes and genomes on the Drosophila phylogeny.</title>
        <authorList>
            <consortium name="Drosophila 12 Genomes Consortium"/>
            <person name="Clark A.G."/>
            <person name="Eisen M.B."/>
            <person name="Smith D.R."/>
            <person name="Bergman C.M."/>
            <person name="Oliver B."/>
            <person name="Markow T.A."/>
            <person name="Kaufman T.C."/>
            <person name="Kellis M."/>
            <person name="Gelbart W."/>
            <person name="Iyer V.N."/>
            <person name="Pollard D.A."/>
            <person name="Sackton T.B."/>
            <person name="Larracuente A.M."/>
            <person name="Singh N.D."/>
            <person name="Abad J.P."/>
            <person name="Abt D.N."/>
            <person name="Adryan B."/>
            <person name="Aguade M."/>
            <person name="Akashi H."/>
            <person name="Anderson W.W."/>
            <person name="Aquadro C.F."/>
            <person name="Ardell D.H."/>
            <person name="Arguello R."/>
            <person name="Artieri C.G."/>
            <person name="Barbash D.A."/>
            <person name="Barker D."/>
            <person name="Barsanti P."/>
            <person name="Batterham P."/>
            <person name="Batzoglou S."/>
            <person name="Begun D."/>
            <person name="Bhutkar A."/>
            <person name="Blanco E."/>
            <person name="Bosak S.A."/>
            <person name="Bradley R.K."/>
            <person name="Brand A.D."/>
            <person name="Brent M.R."/>
            <person name="Brooks A.N."/>
            <person name="Brown R.H."/>
            <person name="Butlin R.K."/>
            <person name="Caggese C."/>
            <person name="Calvi B.R."/>
            <person name="Bernardo de Carvalho A."/>
            <person name="Caspi A."/>
            <person name="Castrezana S."/>
            <person name="Celniker S.E."/>
            <person name="Chang J.L."/>
            <person name="Chapple C."/>
            <person name="Chatterji S."/>
            <person name="Chinwalla A."/>
            <person name="Civetta A."/>
            <person name="Clifton S.W."/>
            <person name="Comeron J.M."/>
            <person name="Costello J.C."/>
            <person name="Coyne J.A."/>
            <person name="Daub J."/>
            <person name="David R.G."/>
            <person name="Delcher A.L."/>
            <person name="Delehaunty K."/>
            <person name="Do C.B."/>
            <person name="Ebling H."/>
            <person name="Edwards K."/>
            <person name="Eickbush T."/>
            <person name="Evans J.D."/>
            <person name="Filipski A."/>
            <person name="Findeiss S."/>
            <person name="Freyhult E."/>
            <person name="Fulton L."/>
            <person name="Fulton R."/>
            <person name="Garcia A.C."/>
            <person name="Gardiner A."/>
            <person name="Garfield D.A."/>
            <person name="Garvin B.E."/>
            <person name="Gibson G."/>
            <person name="Gilbert D."/>
            <person name="Gnerre S."/>
            <person name="Godfrey J."/>
            <person name="Good R."/>
            <person name="Gotea V."/>
            <person name="Gravely B."/>
            <person name="Greenberg A.J."/>
            <person name="Griffiths-Jones S."/>
            <person name="Gross S."/>
            <person name="Guigo R."/>
            <person name="Gustafson E.A."/>
            <person name="Haerty W."/>
            <person name="Hahn M.W."/>
            <person name="Halligan D.L."/>
            <person name="Halpern A.L."/>
            <person name="Halter G.M."/>
            <person name="Han M.V."/>
            <person name="Heger A."/>
            <person name="Hillier L."/>
            <person name="Hinrichs A.S."/>
            <person name="Holmes I."/>
            <person name="Hoskins R.A."/>
            <person name="Hubisz M.J."/>
            <person name="Hultmark D."/>
            <person name="Huntley M.A."/>
            <person name="Jaffe D.B."/>
            <person name="Jagadeeshan S."/>
            <person name="Jeck W.R."/>
            <person name="Johnson J."/>
            <person name="Jones C.D."/>
            <person name="Jordan W.C."/>
            <person name="Karpen G.H."/>
            <person name="Kataoka E."/>
            <person name="Keightley P.D."/>
            <person name="Kheradpour P."/>
            <person name="Kirkness E.F."/>
            <person name="Koerich L.B."/>
            <person name="Kristiansen K."/>
            <person name="Kudrna D."/>
            <person name="Kulathinal R.J."/>
            <person name="Kumar S."/>
            <person name="Kwok R."/>
            <person name="Lander E."/>
            <person name="Langley C.H."/>
            <person name="Lapoint R."/>
            <person name="Lazzaro B.P."/>
            <person name="Lee S.J."/>
            <person name="Levesque L."/>
            <person name="Li R."/>
            <person name="Lin C.F."/>
            <person name="Lin M.F."/>
            <person name="Lindblad-Toh K."/>
            <person name="Llopart A."/>
            <person name="Long M."/>
            <person name="Low L."/>
            <person name="Lozovsky E."/>
            <person name="Lu J."/>
            <person name="Luo M."/>
            <person name="Machado C.A."/>
            <person name="Makalowski W."/>
            <person name="Marzo M."/>
            <person name="Matsuda M."/>
            <person name="Matzkin L."/>
            <person name="McAllister B."/>
            <person name="McBride C.S."/>
            <person name="McKernan B."/>
            <person name="McKernan K."/>
            <person name="Mendez-Lago M."/>
            <person name="Minx P."/>
            <person name="Mollenhauer M.U."/>
            <person name="Montooth K."/>
            <person name="Mount S.M."/>
            <person name="Mu X."/>
            <person name="Myers E."/>
            <person name="Negre B."/>
            <person name="Newfeld S."/>
            <person name="Nielsen R."/>
            <person name="Noor M.A."/>
            <person name="O'Grady P."/>
            <person name="Pachter L."/>
            <person name="Papaceit M."/>
            <person name="Parisi M.J."/>
            <person name="Parisi M."/>
            <person name="Parts L."/>
            <person name="Pedersen J.S."/>
            <person name="Pesole G."/>
            <person name="Phillippy A.M."/>
            <person name="Ponting C.P."/>
            <person name="Pop M."/>
            <person name="Porcelli D."/>
            <person name="Powell J.R."/>
            <person name="Prohaska S."/>
            <person name="Pruitt K."/>
            <person name="Puig M."/>
            <person name="Quesneville H."/>
            <person name="Ram K.R."/>
            <person name="Rand D."/>
            <person name="Rasmussen M.D."/>
            <person name="Reed L.K."/>
            <person name="Reenan R."/>
            <person name="Reily A."/>
            <person name="Remington K.A."/>
            <person name="Rieger T.T."/>
            <person name="Ritchie M.G."/>
            <person name="Robin C."/>
            <person name="Rogers Y.H."/>
            <person name="Rohde C."/>
            <person name="Rozas J."/>
            <person name="Rubenfield M.J."/>
            <person name="Ruiz A."/>
            <person name="Russo S."/>
            <person name="Salzberg S.L."/>
            <person name="Sanchez-Gracia A."/>
            <person name="Saranga D.J."/>
            <person name="Sato H."/>
            <person name="Schaeffer S.W."/>
            <person name="Schatz M.C."/>
            <person name="Schlenke T."/>
            <person name="Schwartz R."/>
            <person name="Segarra C."/>
            <person name="Singh R.S."/>
            <person name="Sirot L."/>
            <person name="Sirota M."/>
            <person name="Sisneros N.B."/>
            <person name="Smith C.D."/>
            <person name="Smith T.F."/>
            <person name="Spieth J."/>
            <person name="Stage D.E."/>
            <person name="Stark A."/>
            <person name="Stephan W."/>
            <person name="Strausberg R.L."/>
            <person name="Strempel S."/>
            <person name="Sturgill D."/>
            <person name="Sutton G."/>
            <person name="Sutton G.G."/>
            <person name="Tao W."/>
            <person name="Teichmann S."/>
            <person name="Tobari Y.N."/>
            <person name="Tomimura Y."/>
            <person name="Tsolas J.M."/>
            <person name="Valente V.L."/>
            <person name="Venter E."/>
            <person name="Venter J.C."/>
            <person name="Vicario S."/>
            <person name="Vieira F.G."/>
            <person name="Vilella A.J."/>
            <person name="Villasante A."/>
            <person name="Walenz B."/>
            <person name="Wang J."/>
            <person name="Wasserman M."/>
            <person name="Watts T."/>
            <person name="Wilson D."/>
            <person name="Wilson R.K."/>
            <person name="Wing R.A."/>
            <person name="Wolfner M.F."/>
            <person name="Wong A."/>
            <person name="Wong G.K."/>
            <person name="Wu C.I."/>
            <person name="Wu G."/>
            <person name="Yamamoto D."/>
            <person name="Yang H.P."/>
            <person name="Yang S.P."/>
            <person name="Yorke J.A."/>
            <person name="Yoshida K."/>
            <person name="Zdobnov E."/>
            <person name="Zhang P."/>
            <person name="Zhang Y."/>
            <person name="Zimin A.V."/>
            <person name="Baldwin J."/>
            <person name="Abdouelleil A."/>
            <person name="Abdulkadir J."/>
            <person name="Abebe A."/>
            <person name="Abera B."/>
            <person name="Abreu J."/>
            <person name="Acer S.C."/>
            <person name="Aftuck L."/>
            <person name="Alexander A."/>
            <person name="An P."/>
            <person name="Anderson E."/>
            <person name="Anderson S."/>
            <person name="Arachi H."/>
            <person name="Azer M."/>
            <person name="Bachantsang P."/>
            <person name="Barry A."/>
            <person name="Bayul T."/>
            <person name="Berlin A."/>
            <person name="Bessette D."/>
            <person name="Bloom T."/>
            <person name="Blye J."/>
            <person name="Boguslavskiy L."/>
            <person name="Bonnet C."/>
            <person name="Boukhgalter B."/>
            <person name="Bourzgui I."/>
            <person name="Brown A."/>
            <person name="Cahill P."/>
            <person name="Channer S."/>
            <person name="Cheshatsang Y."/>
            <person name="Chuda L."/>
            <person name="Citroen M."/>
            <person name="Collymore A."/>
            <person name="Cooke P."/>
            <person name="Costello M."/>
            <person name="D'Aco K."/>
            <person name="Daza R."/>
            <person name="De Haan G."/>
            <person name="DeGray S."/>
            <person name="DeMaso C."/>
            <person name="Dhargay N."/>
            <person name="Dooley K."/>
            <person name="Dooley E."/>
            <person name="Doricent M."/>
            <person name="Dorje P."/>
            <person name="Dorjee K."/>
            <person name="Dupes A."/>
            <person name="Elong R."/>
            <person name="Falk J."/>
            <person name="Farina A."/>
            <person name="Faro S."/>
            <person name="Ferguson D."/>
            <person name="Fisher S."/>
            <person name="Foley C.D."/>
            <person name="Franke A."/>
            <person name="Friedrich D."/>
            <person name="Gadbois L."/>
            <person name="Gearin G."/>
            <person name="Gearin C.R."/>
            <person name="Giannoukos G."/>
            <person name="Goode T."/>
            <person name="Graham J."/>
            <person name="Grandbois E."/>
            <person name="Grewal S."/>
            <person name="Gyaltsen K."/>
            <person name="Hafez N."/>
            <person name="Hagos B."/>
            <person name="Hall J."/>
            <person name="Henson C."/>
            <person name="Hollinger A."/>
            <person name="Honan T."/>
            <person name="Huard M.D."/>
            <person name="Hughes L."/>
            <person name="Hurhula B."/>
            <person name="Husby M.E."/>
            <person name="Kamat A."/>
            <person name="Kanga B."/>
            <person name="Kashin S."/>
            <person name="Khazanovich D."/>
            <person name="Kisner P."/>
            <person name="Lance K."/>
            <person name="Lara M."/>
            <person name="Lee W."/>
            <person name="Lennon N."/>
            <person name="Letendre F."/>
            <person name="LeVine R."/>
            <person name="Lipovsky A."/>
            <person name="Liu X."/>
            <person name="Liu J."/>
            <person name="Liu S."/>
            <person name="Lokyitsang T."/>
            <person name="Lokyitsang Y."/>
            <person name="Lubonja R."/>
            <person name="Lui A."/>
            <person name="MacDonald P."/>
            <person name="Magnisalis V."/>
            <person name="Maru K."/>
            <person name="Matthews C."/>
            <person name="McCusker W."/>
            <person name="McDonough S."/>
            <person name="Mehta T."/>
            <person name="Meldrim J."/>
            <person name="Meneus L."/>
            <person name="Mihai O."/>
            <person name="Mihalev A."/>
            <person name="Mihova T."/>
            <person name="Mittelman R."/>
            <person name="Mlenga V."/>
            <person name="Montmayeur A."/>
            <person name="Mulrain L."/>
            <person name="Navidi A."/>
            <person name="Naylor J."/>
            <person name="Negash T."/>
            <person name="Nguyen T."/>
            <person name="Nguyen N."/>
            <person name="Nicol R."/>
            <person name="Norbu C."/>
            <person name="Norbu N."/>
            <person name="Novod N."/>
            <person name="O'Neill B."/>
            <person name="Osman S."/>
            <person name="Markiewicz E."/>
            <person name="Oyono O.L."/>
            <person name="Patti C."/>
            <person name="Phunkhang P."/>
            <person name="Pierre F."/>
            <person name="Priest M."/>
            <person name="Raghuraman S."/>
            <person name="Rege F."/>
            <person name="Reyes R."/>
            <person name="Rise C."/>
            <person name="Rogov P."/>
            <person name="Ross K."/>
            <person name="Ryan E."/>
            <person name="Settipalli S."/>
            <person name="Shea T."/>
            <person name="Sherpa N."/>
            <person name="Shi L."/>
            <person name="Shih D."/>
            <person name="Sparrow T."/>
            <person name="Spaulding J."/>
            <person name="Stalker J."/>
            <person name="Stange-Thomann N."/>
            <person name="Stavropoulos S."/>
            <person name="Stone C."/>
            <person name="Strader C."/>
            <person name="Tesfaye S."/>
            <person name="Thomson T."/>
            <person name="Thoulutsang Y."/>
            <person name="Thoulutsang D."/>
            <person name="Topham K."/>
            <person name="Topping I."/>
            <person name="Tsamla T."/>
            <person name="Vassiliev H."/>
            <person name="Vo A."/>
            <person name="Wangchuk T."/>
            <person name="Wangdi T."/>
            <person name="Weiand M."/>
            <person name="Wilkinson J."/>
            <person name="Wilson A."/>
            <person name="Yadav S."/>
            <person name="Young G."/>
            <person name="Yu Q."/>
            <person name="Zembek L."/>
            <person name="Zhong D."/>
            <person name="Zimmer A."/>
            <person name="Zwirko Z."/>
            <person name="Jaffe D.B."/>
            <person name="Alvarez P."/>
            <person name="Brockman W."/>
            <person name="Butler J."/>
            <person name="Chin C."/>
            <person name="Gnerre S."/>
            <person name="Grabherr M."/>
            <person name="Kleber M."/>
            <person name="Mauceli E."/>
            <person name="MacCallum I."/>
        </authorList>
    </citation>
    <scope>NUCLEOTIDE SEQUENCE [LARGE SCALE GENOMIC DNA]</scope>
    <source>
        <strain evidence="4">Tucson 15081-1352.22</strain>
    </source>
</reference>
<evidence type="ECO:0000256" key="1">
    <source>
        <dbReference type="SAM" id="MobiDB-lite"/>
    </source>
</evidence>
<proteinExistence type="predicted"/>
<name>B4KB17_DROMO</name>
<feature type="compositionally biased region" description="Low complexity" evidence="1">
    <location>
        <begin position="205"/>
        <end position="214"/>
    </location>
</feature>
<feature type="chain" id="PRO_5006456399" description="Osiris 5" evidence="2">
    <location>
        <begin position="25"/>
        <end position="223"/>
    </location>
</feature>
<dbReference type="AlphaFoldDB" id="B4KB17"/>
<dbReference type="InParanoid" id="B4KB17"/>
<dbReference type="EMBL" id="CH933806">
    <property type="protein sequence ID" value="EDW14695.2"/>
    <property type="molecule type" value="Genomic_DNA"/>
</dbReference>
<dbReference type="GO" id="GO:0016020">
    <property type="term" value="C:membrane"/>
    <property type="evidence" value="ECO:0007669"/>
    <property type="project" value="TreeGrafter"/>
</dbReference>
<dbReference type="PANTHER" id="PTHR21879:SF23">
    <property type="entry name" value="IP06949P"/>
    <property type="match status" value="1"/>
</dbReference>
<evidence type="ECO:0000313" key="3">
    <source>
        <dbReference type="EMBL" id="EDW14695.2"/>
    </source>
</evidence>
<protein>
    <recommendedName>
        <fullName evidence="5">Osiris 5</fullName>
    </recommendedName>
</protein>
<evidence type="ECO:0000256" key="2">
    <source>
        <dbReference type="SAM" id="SignalP"/>
    </source>
</evidence>
<keyword evidence="2" id="KW-0732">Signal</keyword>
<dbReference type="OrthoDB" id="8190250at2759"/>
<gene>
    <name evidence="3" type="primary">Dmoj\GI24393</name>
    <name evidence="3" type="ORF">Dmoj_GI24393</name>
</gene>
<evidence type="ECO:0008006" key="5">
    <source>
        <dbReference type="Google" id="ProtNLM"/>
    </source>
</evidence>
<dbReference type="FunCoup" id="B4KB17">
    <property type="interactions" value="47"/>
</dbReference>
<dbReference type="KEGG" id="dmo:Dmoj_GI24393"/>
<dbReference type="HOGENOM" id="CLU_1300847_0_0_1"/>
<feature type="region of interest" description="Disordered" evidence="1">
    <location>
        <begin position="181"/>
        <end position="223"/>
    </location>
</feature>
<sequence>MCPPRYATPLCLLSLLGLLCLASAQLDNCSKDPATLLCRGERAMRNVLRNLSKSDKPLVIMRGLEIVPLPNEVEAPPTAAPNADADATLLDSLSTYLRTHELNLKLADLLDEASPSEARKKDKGQGLLLAMALMFGKMMAVLGLGGIGALAMKALGVAMVALMMAGILGLKAASQQGHESSHSISYVTGEGHHHKRRRRATNIVEEQQQEQQPQRLAYRAWQR</sequence>
<keyword evidence="4" id="KW-1185">Reference proteome</keyword>
<dbReference type="PANTHER" id="PTHR21879">
    <property type="entry name" value="FI03362P-RELATED-RELATED"/>
    <property type="match status" value="1"/>
</dbReference>
<dbReference type="Proteomes" id="UP000009192">
    <property type="component" value="Unassembled WGS sequence"/>
</dbReference>